<evidence type="ECO:0000313" key="3">
    <source>
        <dbReference type="EMBL" id="EMR67062.1"/>
    </source>
</evidence>
<feature type="compositionally biased region" description="Basic and acidic residues" evidence="1">
    <location>
        <begin position="442"/>
        <end position="479"/>
    </location>
</feature>
<keyword evidence="4" id="KW-1185">Reference proteome</keyword>
<dbReference type="KEGG" id="ela:UCREL1_5940"/>
<feature type="compositionally biased region" description="Low complexity" evidence="1">
    <location>
        <begin position="511"/>
        <end position="534"/>
    </location>
</feature>
<feature type="region of interest" description="Disordered" evidence="1">
    <location>
        <begin position="303"/>
        <end position="329"/>
    </location>
</feature>
<dbReference type="eggNOG" id="ENOG502RKTI">
    <property type="taxonomic scope" value="Eukaryota"/>
</dbReference>
<proteinExistence type="predicted"/>
<name>M7SS57_EUTLA</name>
<protein>
    <submittedName>
        <fullName evidence="3">Uncharacterized protein</fullName>
    </submittedName>
</protein>
<reference evidence="4" key="1">
    <citation type="journal article" date="2013" name="Genome Announc.">
        <title>Draft genome sequence of the grapevine dieback fungus Eutypa lata UCR-EL1.</title>
        <authorList>
            <person name="Blanco-Ulate B."/>
            <person name="Rolshausen P.E."/>
            <person name="Cantu D."/>
        </authorList>
    </citation>
    <scope>NUCLEOTIDE SEQUENCE [LARGE SCALE GENOMIC DNA]</scope>
    <source>
        <strain evidence="4">UCR-EL1</strain>
    </source>
</reference>
<keyword evidence="2" id="KW-0812">Transmembrane</keyword>
<evidence type="ECO:0000313" key="4">
    <source>
        <dbReference type="Proteomes" id="UP000012174"/>
    </source>
</evidence>
<dbReference type="Proteomes" id="UP000012174">
    <property type="component" value="Unassembled WGS sequence"/>
</dbReference>
<dbReference type="EMBL" id="KB706534">
    <property type="protein sequence ID" value="EMR67062.1"/>
    <property type="molecule type" value="Genomic_DNA"/>
</dbReference>
<sequence>MSQTDQGNLASDIITYIGVPLAVLGVLPILYNTVATLAALSQIKRMLRHGRLTALTRSDVVNRVIEVELPRYAVTPPDRLRERAAYWHLARQPSLLPGGTWTTFNWKTRAVGARTQRVEYADQLRQPQVDVAFDELVAYLLDLGALPDPRGWRLLRSTGLWAPTGCALMLAPDGESKALTVAPLDDSEGHLSLRVSWSQDWISRDPSFLPPYWVRLPPPPPPPPPSLPPREKLGVFLGPEAASCDKDVPINDEIAAAEAGESKKMKKVASKESLDSIQKQAEKNRSSAITCRISVEGLVTALREEEEENEGTAAATSRDHYSPSDHNDNRQSLYIEHLRILRRGGGGGTDGAGVWFAAAATAYGTSSQTVLWNYKIPDEILGFARRETVPCGVLVLLGVIDESETPEWGPPGSDDRAEQLERFMRRNRERQIAVQAENRMGPAEREIAASQRRQRELEQRMQDMRDQQRSDAQRRETRESNALQSPKWDTKKVAEHCLRWLQEQQHRQQEQQQQQQQQQQRQQQQTEQGQEGQESASANPNDIGILVGDFSRSARDAAGALLHRMVLDGGFAAALCATLDLWKAWADNGGMRRSDLYALRERPVLFAQAALLVAVVRDAAVADAMHNHEGTLAVDLQECLRMWRMVRLG</sequence>
<dbReference type="STRING" id="1287681.M7SS57"/>
<evidence type="ECO:0000256" key="2">
    <source>
        <dbReference type="SAM" id="Phobius"/>
    </source>
</evidence>
<dbReference type="OMA" id="TFNWKTN"/>
<dbReference type="HOGENOM" id="CLU_035045_0_0_1"/>
<feature type="transmembrane region" description="Helical" evidence="2">
    <location>
        <begin position="13"/>
        <end position="40"/>
    </location>
</feature>
<feature type="compositionally biased region" description="Basic and acidic residues" evidence="1">
    <location>
        <begin position="317"/>
        <end position="329"/>
    </location>
</feature>
<keyword evidence="2" id="KW-0472">Membrane</keyword>
<accession>M7SS57</accession>
<dbReference type="OrthoDB" id="3166386at2759"/>
<keyword evidence="2" id="KW-1133">Transmembrane helix</keyword>
<feature type="region of interest" description="Disordered" evidence="1">
    <location>
        <begin position="434"/>
        <end position="490"/>
    </location>
</feature>
<dbReference type="AlphaFoldDB" id="M7SS57"/>
<organism evidence="3 4">
    <name type="scientific">Eutypa lata (strain UCR-EL1)</name>
    <name type="common">Grapevine dieback disease fungus</name>
    <name type="synonym">Eutypa armeniacae</name>
    <dbReference type="NCBI Taxonomy" id="1287681"/>
    <lineage>
        <taxon>Eukaryota</taxon>
        <taxon>Fungi</taxon>
        <taxon>Dikarya</taxon>
        <taxon>Ascomycota</taxon>
        <taxon>Pezizomycotina</taxon>
        <taxon>Sordariomycetes</taxon>
        <taxon>Xylariomycetidae</taxon>
        <taxon>Xylariales</taxon>
        <taxon>Diatrypaceae</taxon>
        <taxon>Eutypa</taxon>
    </lineage>
</organism>
<evidence type="ECO:0000256" key="1">
    <source>
        <dbReference type="SAM" id="MobiDB-lite"/>
    </source>
</evidence>
<feature type="region of interest" description="Disordered" evidence="1">
    <location>
        <begin position="511"/>
        <end position="544"/>
    </location>
</feature>
<gene>
    <name evidence="3" type="ORF">UCREL1_5940</name>
</gene>